<dbReference type="Gramene" id="TuG1812G0700003357.01.T01">
    <property type="protein sequence ID" value="TuG1812G0700003357.01.T01"/>
    <property type="gene ID" value="TuG1812G0700003357.01"/>
</dbReference>
<evidence type="ECO:0000313" key="3">
    <source>
        <dbReference type="Proteomes" id="UP000015106"/>
    </source>
</evidence>
<organism evidence="2 3">
    <name type="scientific">Triticum urartu</name>
    <name type="common">Red wild einkorn</name>
    <name type="synonym">Crithodium urartu</name>
    <dbReference type="NCBI Taxonomy" id="4572"/>
    <lineage>
        <taxon>Eukaryota</taxon>
        <taxon>Viridiplantae</taxon>
        <taxon>Streptophyta</taxon>
        <taxon>Embryophyta</taxon>
        <taxon>Tracheophyta</taxon>
        <taxon>Spermatophyta</taxon>
        <taxon>Magnoliopsida</taxon>
        <taxon>Liliopsida</taxon>
        <taxon>Poales</taxon>
        <taxon>Poaceae</taxon>
        <taxon>BOP clade</taxon>
        <taxon>Pooideae</taxon>
        <taxon>Triticodae</taxon>
        <taxon>Triticeae</taxon>
        <taxon>Triticinae</taxon>
        <taxon>Triticum</taxon>
    </lineage>
</organism>
<feature type="compositionally biased region" description="Basic residues" evidence="1">
    <location>
        <begin position="81"/>
        <end position="91"/>
    </location>
</feature>
<dbReference type="Gramene" id="TuG1812G0700003357.01.T02">
    <property type="protein sequence ID" value="TuG1812G0700003357.01.T02"/>
    <property type="gene ID" value="TuG1812G0700003357.01"/>
</dbReference>
<dbReference type="EnsemblPlants" id="TuG1812G0700003357.01.T01">
    <property type="protein sequence ID" value="TuG1812G0700003357.01.T01"/>
    <property type="gene ID" value="TuG1812G0700003357.01"/>
</dbReference>
<dbReference type="AlphaFoldDB" id="A0A8R7V3Q5"/>
<proteinExistence type="predicted"/>
<reference evidence="3" key="1">
    <citation type="journal article" date="2013" name="Nature">
        <title>Draft genome of the wheat A-genome progenitor Triticum urartu.</title>
        <authorList>
            <person name="Ling H.Q."/>
            <person name="Zhao S."/>
            <person name="Liu D."/>
            <person name="Wang J."/>
            <person name="Sun H."/>
            <person name="Zhang C."/>
            <person name="Fan H."/>
            <person name="Li D."/>
            <person name="Dong L."/>
            <person name="Tao Y."/>
            <person name="Gao C."/>
            <person name="Wu H."/>
            <person name="Li Y."/>
            <person name="Cui Y."/>
            <person name="Guo X."/>
            <person name="Zheng S."/>
            <person name="Wang B."/>
            <person name="Yu K."/>
            <person name="Liang Q."/>
            <person name="Yang W."/>
            <person name="Lou X."/>
            <person name="Chen J."/>
            <person name="Feng M."/>
            <person name="Jian J."/>
            <person name="Zhang X."/>
            <person name="Luo G."/>
            <person name="Jiang Y."/>
            <person name="Liu J."/>
            <person name="Wang Z."/>
            <person name="Sha Y."/>
            <person name="Zhang B."/>
            <person name="Wu H."/>
            <person name="Tang D."/>
            <person name="Shen Q."/>
            <person name="Xue P."/>
            <person name="Zou S."/>
            <person name="Wang X."/>
            <person name="Liu X."/>
            <person name="Wang F."/>
            <person name="Yang Y."/>
            <person name="An X."/>
            <person name="Dong Z."/>
            <person name="Zhang K."/>
            <person name="Zhang X."/>
            <person name="Luo M.C."/>
            <person name="Dvorak J."/>
            <person name="Tong Y."/>
            <person name="Wang J."/>
            <person name="Yang H."/>
            <person name="Li Z."/>
            <person name="Wang D."/>
            <person name="Zhang A."/>
            <person name="Wang J."/>
        </authorList>
    </citation>
    <scope>NUCLEOTIDE SEQUENCE</scope>
    <source>
        <strain evidence="3">cv. G1812</strain>
    </source>
</reference>
<name>A0A8R7V3Q5_TRIUA</name>
<feature type="region of interest" description="Disordered" evidence="1">
    <location>
        <begin position="80"/>
        <end position="131"/>
    </location>
</feature>
<protein>
    <submittedName>
        <fullName evidence="2">Uncharacterized protein</fullName>
    </submittedName>
</protein>
<keyword evidence="3" id="KW-1185">Reference proteome</keyword>
<reference evidence="2" key="3">
    <citation type="submission" date="2022-06" db="UniProtKB">
        <authorList>
            <consortium name="EnsemblPlants"/>
        </authorList>
    </citation>
    <scope>IDENTIFICATION</scope>
</reference>
<feature type="region of interest" description="Disordered" evidence="1">
    <location>
        <begin position="1"/>
        <end position="41"/>
    </location>
</feature>
<dbReference type="Proteomes" id="UP000015106">
    <property type="component" value="Chromosome 7"/>
</dbReference>
<accession>A0A8R7V3Q5</accession>
<sequence>MCEQFSLDGNVPLSPPAPPPISRLRSRQQRRHRRNDPEVTATSLARGVLAFPALMRQRPGGDVVGATIWRELGDVNGLLRRPLHLRRSSHRHAGEEDEDKERKGKEIRSLPTTYQEAGDEGDGGDTLPSVD</sequence>
<feature type="compositionally biased region" description="Basic residues" evidence="1">
    <location>
        <begin position="24"/>
        <end position="34"/>
    </location>
</feature>
<reference evidence="2" key="2">
    <citation type="submission" date="2018-03" db="EMBL/GenBank/DDBJ databases">
        <title>The Triticum urartu genome reveals the dynamic nature of wheat genome evolution.</title>
        <authorList>
            <person name="Ling H."/>
            <person name="Ma B."/>
            <person name="Shi X."/>
            <person name="Liu H."/>
            <person name="Dong L."/>
            <person name="Sun H."/>
            <person name="Cao Y."/>
            <person name="Gao Q."/>
            <person name="Zheng S."/>
            <person name="Li Y."/>
            <person name="Yu Y."/>
            <person name="Du H."/>
            <person name="Qi M."/>
            <person name="Li Y."/>
            <person name="Yu H."/>
            <person name="Cui Y."/>
            <person name="Wang N."/>
            <person name="Chen C."/>
            <person name="Wu H."/>
            <person name="Zhao Y."/>
            <person name="Zhang J."/>
            <person name="Li Y."/>
            <person name="Zhou W."/>
            <person name="Zhang B."/>
            <person name="Hu W."/>
            <person name="Eijk M."/>
            <person name="Tang J."/>
            <person name="Witsenboer H."/>
            <person name="Zhao S."/>
            <person name="Li Z."/>
            <person name="Zhang A."/>
            <person name="Wang D."/>
            <person name="Liang C."/>
        </authorList>
    </citation>
    <scope>NUCLEOTIDE SEQUENCE [LARGE SCALE GENOMIC DNA]</scope>
    <source>
        <strain evidence="2">cv. G1812</strain>
    </source>
</reference>
<dbReference type="EnsemblPlants" id="TuG1812G0700003357.01.T02">
    <property type="protein sequence ID" value="TuG1812G0700003357.01.T02"/>
    <property type="gene ID" value="TuG1812G0700003357.01"/>
</dbReference>
<evidence type="ECO:0000313" key="2">
    <source>
        <dbReference type="EnsemblPlants" id="TuG1812G0700003357.01.T01"/>
    </source>
</evidence>
<evidence type="ECO:0000256" key="1">
    <source>
        <dbReference type="SAM" id="MobiDB-lite"/>
    </source>
</evidence>